<name>A0ACB9KTW4_BAUVA</name>
<protein>
    <submittedName>
        <fullName evidence="1">Uncharacterized protein</fullName>
    </submittedName>
</protein>
<gene>
    <name evidence="1" type="ORF">L6164_033998</name>
</gene>
<keyword evidence="2" id="KW-1185">Reference proteome</keyword>
<organism evidence="1 2">
    <name type="scientific">Bauhinia variegata</name>
    <name type="common">Purple orchid tree</name>
    <name type="synonym">Phanera variegata</name>
    <dbReference type="NCBI Taxonomy" id="167791"/>
    <lineage>
        <taxon>Eukaryota</taxon>
        <taxon>Viridiplantae</taxon>
        <taxon>Streptophyta</taxon>
        <taxon>Embryophyta</taxon>
        <taxon>Tracheophyta</taxon>
        <taxon>Spermatophyta</taxon>
        <taxon>Magnoliopsida</taxon>
        <taxon>eudicotyledons</taxon>
        <taxon>Gunneridae</taxon>
        <taxon>Pentapetalae</taxon>
        <taxon>rosids</taxon>
        <taxon>fabids</taxon>
        <taxon>Fabales</taxon>
        <taxon>Fabaceae</taxon>
        <taxon>Cercidoideae</taxon>
        <taxon>Cercideae</taxon>
        <taxon>Bauhiniinae</taxon>
        <taxon>Bauhinia</taxon>
    </lineage>
</organism>
<reference evidence="1 2" key="1">
    <citation type="journal article" date="2022" name="DNA Res.">
        <title>Chromosomal-level genome assembly of the orchid tree Bauhinia variegata (Leguminosae; Cercidoideae) supports the allotetraploid origin hypothesis of Bauhinia.</title>
        <authorList>
            <person name="Zhong Y."/>
            <person name="Chen Y."/>
            <person name="Zheng D."/>
            <person name="Pang J."/>
            <person name="Liu Y."/>
            <person name="Luo S."/>
            <person name="Meng S."/>
            <person name="Qian L."/>
            <person name="Wei D."/>
            <person name="Dai S."/>
            <person name="Zhou R."/>
        </authorList>
    </citation>
    <scope>NUCLEOTIDE SEQUENCE [LARGE SCALE GENOMIC DNA]</scope>
    <source>
        <strain evidence="1">BV-YZ2020</strain>
    </source>
</reference>
<sequence>MSSSTSDPATSQINPQMQPKLDLDSGHAYQSDHNIASPTPPKIRFDQNVYPLVTPRRIWFLSVSLISFLLAYGSLMETEFYKSTIGGSSSNHARPLLFCVAAIGHTLWLIFLFYFSFCSSAYHRYRNHYLLKSLGELLVMLIVSVLILGIGHKHQELEIASTAASGSYFEPGHHYSLLEATATLTLHLGLVGTFYLGIFAVGFIFGILVIKNYLWRHIGHAEAPTNEHHQLTRDGVELV</sequence>
<evidence type="ECO:0000313" key="2">
    <source>
        <dbReference type="Proteomes" id="UP000828941"/>
    </source>
</evidence>
<proteinExistence type="predicted"/>
<accession>A0ACB9KTW4</accession>
<comment type="caution">
    <text evidence="1">The sequence shown here is derived from an EMBL/GenBank/DDBJ whole genome shotgun (WGS) entry which is preliminary data.</text>
</comment>
<dbReference type="Proteomes" id="UP000828941">
    <property type="component" value="Chromosome 13"/>
</dbReference>
<evidence type="ECO:0000313" key="1">
    <source>
        <dbReference type="EMBL" id="KAI4300645.1"/>
    </source>
</evidence>
<dbReference type="EMBL" id="CM039438">
    <property type="protein sequence ID" value="KAI4300645.1"/>
    <property type="molecule type" value="Genomic_DNA"/>
</dbReference>